<dbReference type="Pfam" id="PF13620">
    <property type="entry name" value="CarboxypepD_reg"/>
    <property type="match status" value="1"/>
</dbReference>
<evidence type="ECO:0000313" key="1">
    <source>
        <dbReference type="EMBL" id="TYB73945.1"/>
    </source>
</evidence>
<accession>A0A8H2QLA8</accession>
<organism evidence="1 2">
    <name type="scientific">Bizionia saleffrena</name>
    <dbReference type="NCBI Taxonomy" id="291189"/>
    <lineage>
        <taxon>Bacteria</taxon>
        <taxon>Pseudomonadati</taxon>
        <taxon>Bacteroidota</taxon>
        <taxon>Flavobacteriia</taxon>
        <taxon>Flavobacteriales</taxon>
        <taxon>Flavobacteriaceae</taxon>
        <taxon>Bizionia</taxon>
    </lineage>
</organism>
<dbReference type="EMBL" id="VSKM01000008">
    <property type="protein sequence ID" value="TYB73945.1"/>
    <property type="molecule type" value="Genomic_DNA"/>
</dbReference>
<sequence>MIRSLINITNLKKQLYCFFLFVPALLISQTNIDGSIKDTNNTPIDGANIILKKTDTDEIATFTTSNAKGYFNLQTQTGNYTLKISALVF</sequence>
<keyword evidence="1" id="KW-0645">Protease</keyword>
<dbReference type="AlphaFoldDB" id="A0A8H2QLA8"/>
<keyword evidence="1" id="KW-0121">Carboxypeptidase</keyword>
<evidence type="ECO:0000313" key="2">
    <source>
        <dbReference type="Proteomes" id="UP000323324"/>
    </source>
</evidence>
<dbReference type="InterPro" id="IPR008969">
    <property type="entry name" value="CarboxyPept-like_regulatory"/>
</dbReference>
<dbReference type="Gene3D" id="2.60.40.1120">
    <property type="entry name" value="Carboxypeptidase-like, regulatory domain"/>
    <property type="match status" value="1"/>
</dbReference>
<dbReference type="GO" id="GO:0004180">
    <property type="term" value="F:carboxypeptidase activity"/>
    <property type="evidence" value="ECO:0007669"/>
    <property type="project" value="UniProtKB-KW"/>
</dbReference>
<proteinExistence type="predicted"/>
<gene>
    <name evidence="1" type="ORF">ES676_09380</name>
</gene>
<keyword evidence="2" id="KW-1185">Reference proteome</keyword>
<comment type="caution">
    <text evidence="1">The sequence shown here is derived from an EMBL/GenBank/DDBJ whole genome shotgun (WGS) entry which is preliminary data.</text>
</comment>
<dbReference type="RefSeq" id="WP_148370066.1">
    <property type="nucleotide sequence ID" value="NZ_VSKM01000008.1"/>
</dbReference>
<dbReference type="SUPFAM" id="SSF49464">
    <property type="entry name" value="Carboxypeptidase regulatory domain-like"/>
    <property type="match status" value="1"/>
</dbReference>
<protein>
    <submittedName>
        <fullName evidence="1">Carboxypeptidase regulatory-like domain-containing protein</fullName>
    </submittedName>
</protein>
<name>A0A8H2QLA8_9FLAO</name>
<dbReference type="Proteomes" id="UP000323324">
    <property type="component" value="Unassembled WGS sequence"/>
</dbReference>
<reference evidence="1 2" key="1">
    <citation type="submission" date="2019-08" db="EMBL/GenBank/DDBJ databases">
        <title>Genomes of Antarctic Bizionia species.</title>
        <authorList>
            <person name="Bowman J.P."/>
        </authorList>
    </citation>
    <scope>NUCLEOTIDE SEQUENCE [LARGE SCALE GENOMIC DNA]</scope>
    <source>
        <strain evidence="1 2">HFD</strain>
    </source>
</reference>
<keyword evidence="1" id="KW-0378">Hydrolase</keyword>